<sequence>MEIGFLGAAGTVTGSKFLVHNNSTRILVDCGMFQGFKELRELNWEDFPFEARDIDAVVLTHAHLDHCGALPLLVKRGFKGRIYCTEPTLELTKIILLDSAKIQEEDAAYANKKGFSKHTPALALYTIEDAEKTLPLLTPVDLHTEFDIGTLKVYFTSSGHILGAASAWISNGETSIQFSGDLGRYNDPLMPPPEPPVQSDYMVMESTYGDRDHSKISSKEVLKQCILEIAKTRGVLLIPSFAVGRAQNLLYEITELKRDGEVPAHIPVYFNSPMGHEVAKLYEHYHPFQRLASGQFAEIMSEVHSVKTAEESRALNDDKSGPKIIIAASGMLTGGRILHHLKAFGPDPRNIVLLAGFQSPGTRGHSLLNGAKEIKIHGLYVEINCKVVPSDSFSAHADRSDLMTWLKQAPEAPKRTFLVHGESTAADELRKRIDKDLKWNVSVPRMNQFIKT</sequence>
<dbReference type="SMART" id="SM00849">
    <property type="entry name" value="Lactamase_B"/>
    <property type="match status" value="1"/>
</dbReference>
<dbReference type="PANTHER" id="PTHR11203:SF37">
    <property type="entry name" value="INTEGRATOR COMPLEX SUBUNIT 11"/>
    <property type="match status" value="1"/>
</dbReference>
<dbReference type="InterPro" id="IPR011108">
    <property type="entry name" value="RMMBL"/>
</dbReference>
<dbReference type="SUPFAM" id="SSF56281">
    <property type="entry name" value="Metallo-hydrolase/oxidoreductase"/>
    <property type="match status" value="1"/>
</dbReference>
<dbReference type="Pfam" id="PF07521">
    <property type="entry name" value="RMMBL"/>
    <property type="match status" value="1"/>
</dbReference>
<reference evidence="4 5" key="1">
    <citation type="submission" date="2017-04" db="EMBL/GenBank/DDBJ databases">
        <title>Whole genome sequence of Bdellovibrio bacteriovorus strain SSB218315.</title>
        <authorList>
            <person name="Oyedara O."/>
            <person name="Rodriguez-Perez M.A."/>
        </authorList>
    </citation>
    <scope>NUCLEOTIDE SEQUENCE [LARGE SCALE GENOMIC DNA]</scope>
    <source>
        <strain evidence="4 5">SSB218315</strain>
    </source>
</reference>
<dbReference type="PANTHER" id="PTHR11203">
    <property type="entry name" value="CLEAVAGE AND POLYADENYLATION SPECIFICITY FACTOR FAMILY MEMBER"/>
    <property type="match status" value="1"/>
</dbReference>
<dbReference type="InterPro" id="IPR001279">
    <property type="entry name" value="Metallo-B-lactamas"/>
</dbReference>
<dbReference type="EMBL" id="CP020946">
    <property type="protein sequence ID" value="ASD63688.1"/>
    <property type="molecule type" value="Genomic_DNA"/>
</dbReference>
<evidence type="ECO:0000313" key="4">
    <source>
        <dbReference type="EMBL" id="ASD63688.1"/>
    </source>
</evidence>
<feature type="domain" description="Metallo-beta-lactamase" evidence="2">
    <location>
        <begin position="13"/>
        <end position="241"/>
    </location>
</feature>
<dbReference type="Proteomes" id="UP000197003">
    <property type="component" value="Chromosome"/>
</dbReference>
<dbReference type="OrthoDB" id="5287904at2"/>
<proteinExistence type="predicted"/>
<evidence type="ECO:0000256" key="1">
    <source>
        <dbReference type="ARBA" id="ARBA00022801"/>
    </source>
</evidence>
<dbReference type="GO" id="GO:0004521">
    <property type="term" value="F:RNA endonuclease activity"/>
    <property type="evidence" value="ECO:0007669"/>
    <property type="project" value="TreeGrafter"/>
</dbReference>
<accession>A0A1Z3N8A2</accession>
<dbReference type="InterPro" id="IPR050698">
    <property type="entry name" value="MBL"/>
</dbReference>
<protein>
    <submittedName>
        <fullName evidence="4">MBL fold metallo-hydrolase</fullName>
    </submittedName>
</protein>
<name>A0A1Z3N8A2_BDEBC</name>
<dbReference type="InterPro" id="IPR022712">
    <property type="entry name" value="Beta_Casp"/>
</dbReference>
<organism evidence="4 5">
    <name type="scientific">Bdellovibrio bacteriovorus</name>
    <dbReference type="NCBI Taxonomy" id="959"/>
    <lineage>
        <taxon>Bacteria</taxon>
        <taxon>Pseudomonadati</taxon>
        <taxon>Bdellovibrionota</taxon>
        <taxon>Bdellovibrionia</taxon>
        <taxon>Bdellovibrionales</taxon>
        <taxon>Pseudobdellovibrionaceae</taxon>
        <taxon>Bdellovibrio</taxon>
    </lineage>
</organism>
<dbReference type="SMART" id="SM01027">
    <property type="entry name" value="Beta-Casp"/>
    <property type="match status" value="1"/>
</dbReference>
<dbReference type="GO" id="GO:0016787">
    <property type="term" value="F:hydrolase activity"/>
    <property type="evidence" value="ECO:0007669"/>
    <property type="project" value="UniProtKB-KW"/>
</dbReference>
<evidence type="ECO:0000259" key="3">
    <source>
        <dbReference type="SMART" id="SM01027"/>
    </source>
</evidence>
<feature type="domain" description="Beta-Casp" evidence="3">
    <location>
        <begin position="246"/>
        <end position="367"/>
    </location>
</feature>
<dbReference type="InterPro" id="IPR036866">
    <property type="entry name" value="RibonucZ/Hydroxyglut_hydro"/>
</dbReference>
<dbReference type="Gene3D" id="3.60.15.10">
    <property type="entry name" value="Ribonuclease Z/Hydroxyacylglutathione hydrolase-like"/>
    <property type="match status" value="1"/>
</dbReference>
<evidence type="ECO:0000259" key="2">
    <source>
        <dbReference type="SMART" id="SM00849"/>
    </source>
</evidence>
<dbReference type="CDD" id="cd16295">
    <property type="entry name" value="TTHA0252-CPSF-like_MBL-fold"/>
    <property type="match status" value="1"/>
</dbReference>
<gene>
    <name evidence="4" type="ORF">B9G79_08930</name>
</gene>
<evidence type="ECO:0000313" key="5">
    <source>
        <dbReference type="Proteomes" id="UP000197003"/>
    </source>
</evidence>
<keyword evidence="1 4" id="KW-0378">Hydrolase</keyword>
<dbReference type="Pfam" id="PF00753">
    <property type="entry name" value="Lactamase_B"/>
    <property type="match status" value="1"/>
</dbReference>
<dbReference type="RefSeq" id="WP_088565211.1">
    <property type="nucleotide sequence ID" value="NZ_CP020946.1"/>
</dbReference>
<dbReference type="Gene3D" id="3.40.50.10890">
    <property type="match status" value="1"/>
</dbReference>
<dbReference type="Pfam" id="PF10996">
    <property type="entry name" value="Beta-Casp"/>
    <property type="match status" value="1"/>
</dbReference>
<dbReference type="AlphaFoldDB" id="A0A1Z3N8A2"/>